<dbReference type="GO" id="GO:0005524">
    <property type="term" value="F:ATP binding"/>
    <property type="evidence" value="ECO:0007669"/>
    <property type="project" value="UniProtKB-KW"/>
</dbReference>
<dbReference type="InterPro" id="IPR050795">
    <property type="entry name" value="Asn_Synthetase"/>
</dbReference>
<sequence length="153" mass="17350">MSKANIYGTARELKVAGIKKGGLPTKIPRTNGSKKGGLPIKIPRPEHDRETVYGNLLVVSLSDGVASKKKSLFQVIQEQVESRVTNEALEAAPSRFRHCTPRTKEALYYREVFEKSYEGQASSFMPYYWMPKWIQVDDPSARFISHYKADQLL</sequence>
<evidence type="ECO:0000256" key="1">
    <source>
        <dbReference type="ARBA" id="ARBA00005187"/>
    </source>
</evidence>
<evidence type="ECO:0000256" key="2">
    <source>
        <dbReference type="ARBA" id="ARBA00022741"/>
    </source>
</evidence>
<organism evidence="4">
    <name type="scientific">Timema californicum</name>
    <name type="common">California timema</name>
    <name type="synonym">Walking stick</name>
    <dbReference type="NCBI Taxonomy" id="61474"/>
    <lineage>
        <taxon>Eukaryota</taxon>
        <taxon>Metazoa</taxon>
        <taxon>Ecdysozoa</taxon>
        <taxon>Arthropoda</taxon>
        <taxon>Hexapoda</taxon>
        <taxon>Insecta</taxon>
        <taxon>Pterygota</taxon>
        <taxon>Neoptera</taxon>
        <taxon>Polyneoptera</taxon>
        <taxon>Phasmatodea</taxon>
        <taxon>Timematodea</taxon>
        <taxon>Timematoidea</taxon>
        <taxon>Timematidae</taxon>
        <taxon>Timema</taxon>
    </lineage>
</organism>
<accession>A0A7R9P780</accession>
<gene>
    <name evidence="4" type="ORF">TCMB3V08_LOCUS4927</name>
</gene>
<evidence type="ECO:0000256" key="3">
    <source>
        <dbReference type="ARBA" id="ARBA00022840"/>
    </source>
</evidence>
<keyword evidence="3" id="KW-0067">ATP-binding</keyword>
<comment type="pathway">
    <text evidence="1">Amino-acid biosynthesis; L-asparagine biosynthesis; L-asparagine from L-aspartate (L-Gln route): step 1/1.</text>
</comment>
<dbReference type="PANTHER" id="PTHR11772:SF23">
    <property type="entry name" value="ASPARAGINE SYNTHETASE [GLUTAMINE-HYDROLYZING]"/>
    <property type="match status" value="1"/>
</dbReference>
<dbReference type="GO" id="GO:0005829">
    <property type="term" value="C:cytosol"/>
    <property type="evidence" value="ECO:0007669"/>
    <property type="project" value="TreeGrafter"/>
</dbReference>
<dbReference type="InterPro" id="IPR014729">
    <property type="entry name" value="Rossmann-like_a/b/a_fold"/>
</dbReference>
<dbReference type="PANTHER" id="PTHR11772">
    <property type="entry name" value="ASPARAGINE SYNTHETASE"/>
    <property type="match status" value="1"/>
</dbReference>
<protein>
    <submittedName>
        <fullName evidence="4">(California timema) hypothetical protein</fullName>
    </submittedName>
</protein>
<dbReference type="EMBL" id="OE180927">
    <property type="protein sequence ID" value="CAD7572274.1"/>
    <property type="molecule type" value="Genomic_DNA"/>
</dbReference>
<reference evidence="4" key="1">
    <citation type="submission" date="2020-11" db="EMBL/GenBank/DDBJ databases">
        <authorList>
            <person name="Tran Van P."/>
        </authorList>
    </citation>
    <scope>NUCLEOTIDE SEQUENCE</scope>
</reference>
<dbReference type="GO" id="GO:0006529">
    <property type="term" value="P:asparagine biosynthetic process"/>
    <property type="evidence" value="ECO:0007669"/>
    <property type="project" value="TreeGrafter"/>
</dbReference>
<dbReference type="Gene3D" id="3.40.50.620">
    <property type="entry name" value="HUPs"/>
    <property type="match status" value="1"/>
</dbReference>
<dbReference type="AlphaFoldDB" id="A0A7R9P780"/>
<dbReference type="GO" id="GO:0004066">
    <property type="term" value="F:asparagine synthase (glutamine-hydrolyzing) activity"/>
    <property type="evidence" value="ECO:0007669"/>
    <property type="project" value="TreeGrafter"/>
</dbReference>
<evidence type="ECO:0000313" key="4">
    <source>
        <dbReference type="EMBL" id="CAD7572274.1"/>
    </source>
</evidence>
<proteinExistence type="predicted"/>
<keyword evidence="2" id="KW-0547">Nucleotide-binding</keyword>
<name>A0A7R9P780_TIMCA</name>